<dbReference type="InterPro" id="IPR058031">
    <property type="entry name" value="AAA_lid_NorR"/>
</dbReference>
<evidence type="ECO:0000313" key="8">
    <source>
        <dbReference type="Proteomes" id="UP001379533"/>
    </source>
</evidence>
<evidence type="ECO:0000256" key="3">
    <source>
        <dbReference type="ARBA" id="ARBA00023015"/>
    </source>
</evidence>
<dbReference type="Gene3D" id="1.10.10.60">
    <property type="entry name" value="Homeodomain-like"/>
    <property type="match status" value="1"/>
</dbReference>
<dbReference type="InterPro" id="IPR009057">
    <property type="entry name" value="Homeodomain-like_sf"/>
</dbReference>
<dbReference type="CDD" id="cd00009">
    <property type="entry name" value="AAA"/>
    <property type="match status" value="1"/>
</dbReference>
<dbReference type="SUPFAM" id="SSF52540">
    <property type="entry name" value="P-loop containing nucleoside triphosphate hydrolases"/>
    <property type="match status" value="1"/>
</dbReference>
<dbReference type="SMART" id="SM00240">
    <property type="entry name" value="FHA"/>
    <property type="match status" value="1"/>
</dbReference>
<organism evidence="7 8">
    <name type="scientific">Pendulispora brunnea</name>
    <dbReference type="NCBI Taxonomy" id="2905690"/>
    <lineage>
        <taxon>Bacteria</taxon>
        <taxon>Pseudomonadati</taxon>
        <taxon>Myxococcota</taxon>
        <taxon>Myxococcia</taxon>
        <taxon>Myxococcales</taxon>
        <taxon>Sorangiineae</taxon>
        <taxon>Pendulisporaceae</taxon>
        <taxon>Pendulispora</taxon>
    </lineage>
</organism>
<dbReference type="InterPro" id="IPR000253">
    <property type="entry name" value="FHA_dom"/>
</dbReference>
<dbReference type="EMBL" id="CP089982">
    <property type="protein sequence ID" value="WXA97544.1"/>
    <property type="molecule type" value="Genomic_DNA"/>
</dbReference>
<dbReference type="Pfam" id="PF00158">
    <property type="entry name" value="Sigma54_activat"/>
    <property type="match status" value="1"/>
</dbReference>
<dbReference type="InterPro" id="IPR003593">
    <property type="entry name" value="AAA+_ATPase"/>
</dbReference>
<dbReference type="InterPro" id="IPR002197">
    <property type="entry name" value="HTH_Fis"/>
</dbReference>
<dbReference type="Pfam" id="PF00498">
    <property type="entry name" value="FHA"/>
    <property type="match status" value="1"/>
</dbReference>
<keyword evidence="1" id="KW-0547">Nucleotide-binding</keyword>
<name>A0ABZ2KG48_9BACT</name>
<dbReference type="Gene3D" id="1.10.8.60">
    <property type="match status" value="1"/>
</dbReference>
<dbReference type="PANTHER" id="PTHR32071">
    <property type="entry name" value="TRANSCRIPTIONAL REGULATORY PROTEIN"/>
    <property type="match status" value="1"/>
</dbReference>
<keyword evidence="4" id="KW-0804">Transcription</keyword>
<dbReference type="Gene3D" id="2.60.200.20">
    <property type="match status" value="1"/>
</dbReference>
<dbReference type="SUPFAM" id="SSF46689">
    <property type="entry name" value="Homeodomain-like"/>
    <property type="match status" value="1"/>
</dbReference>
<gene>
    <name evidence="7" type="ORF">LZC95_11955</name>
</gene>
<dbReference type="InterPro" id="IPR002078">
    <property type="entry name" value="Sigma_54_int"/>
</dbReference>
<evidence type="ECO:0000259" key="5">
    <source>
        <dbReference type="PROSITE" id="PS50006"/>
    </source>
</evidence>
<dbReference type="PRINTS" id="PR01590">
    <property type="entry name" value="HTHFIS"/>
</dbReference>
<evidence type="ECO:0000313" key="7">
    <source>
        <dbReference type="EMBL" id="WXA97544.1"/>
    </source>
</evidence>
<evidence type="ECO:0000256" key="2">
    <source>
        <dbReference type="ARBA" id="ARBA00022840"/>
    </source>
</evidence>
<dbReference type="SUPFAM" id="SSF49879">
    <property type="entry name" value="SMAD/FHA domain"/>
    <property type="match status" value="1"/>
</dbReference>
<evidence type="ECO:0000259" key="6">
    <source>
        <dbReference type="PROSITE" id="PS50045"/>
    </source>
</evidence>
<dbReference type="Gene3D" id="3.40.50.300">
    <property type="entry name" value="P-loop containing nucleotide triphosphate hydrolases"/>
    <property type="match status" value="1"/>
</dbReference>
<feature type="domain" description="FHA" evidence="5">
    <location>
        <begin position="52"/>
        <end position="101"/>
    </location>
</feature>
<evidence type="ECO:0000256" key="1">
    <source>
        <dbReference type="ARBA" id="ARBA00022741"/>
    </source>
</evidence>
<keyword evidence="2" id="KW-0067">ATP-binding</keyword>
<sequence length="473" mass="51415">MARETSKRETIGDDGTWGDAFSRGVIPKSPRVVVLWEGGETQIAAPLYGSFVTIGRASTCDLIIQHRSVSRVHARLHAVRDGFVIEDLGSSNGTRVQGEPLERGTRTPVTYGDVVEIGATLLTFQDAGPIPSELPPPAEPSSPKMLVADPSMSKVMQLVETIAPGPVSVLIRGEMGVGKELVAETIHRLSGRTGGPLLRLDCAVLAGDLLKRELFGYEEGAFAGAVKSKIGLLEAANQGTVLLRDVDEMDPSAQDKLLEVIESREVTRIGGTAARSIDVRFLASTHRDLAELVKKSRFRAELYSRLNGVTIEVPPLHVRPSEILPLFERFVASASYAARKSTPEIAPAAQDWLRQYTWPGNVRELKSVAERAASLASTGIIRVEHLAPTIADTLPLETRPLEMRPLEGGPRSWRPQRLDPGEVDHVAEKVRILEVLAQCSGNQTRAAQLLGISRRTLVNRLDAYNIARPRKGG</sequence>
<dbReference type="InterPro" id="IPR008984">
    <property type="entry name" value="SMAD_FHA_dom_sf"/>
</dbReference>
<dbReference type="CDD" id="cd00060">
    <property type="entry name" value="FHA"/>
    <property type="match status" value="1"/>
</dbReference>
<reference evidence="7 8" key="1">
    <citation type="submission" date="2021-12" db="EMBL/GenBank/DDBJ databases">
        <title>Discovery of the Pendulisporaceae a myxobacterial family with distinct sporulation behavior and unique specialized metabolism.</title>
        <authorList>
            <person name="Garcia R."/>
            <person name="Popoff A."/>
            <person name="Bader C.D."/>
            <person name="Loehr J."/>
            <person name="Walesch S."/>
            <person name="Walt C."/>
            <person name="Boldt J."/>
            <person name="Bunk B."/>
            <person name="Haeckl F.J.F.P.J."/>
            <person name="Gunesch A.P."/>
            <person name="Birkelbach J."/>
            <person name="Nuebel U."/>
            <person name="Pietschmann T."/>
            <person name="Bach T."/>
            <person name="Mueller R."/>
        </authorList>
    </citation>
    <scope>NUCLEOTIDE SEQUENCE [LARGE SCALE GENOMIC DNA]</scope>
    <source>
        <strain evidence="7 8">MSr12523</strain>
    </source>
</reference>
<dbReference type="PROSITE" id="PS50006">
    <property type="entry name" value="FHA_DOMAIN"/>
    <property type="match status" value="1"/>
</dbReference>
<dbReference type="Pfam" id="PF25601">
    <property type="entry name" value="AAA_lid_14"/>
    <property type="match status" value="1"/>
</dbReference>
<dbReference type="SMART" id="SM00382">
    <property type="entry name" value="AAA"/>
    <property type="match status" value="1"/>
</dbReference>
<feature type="domain" description="Sigma-54 factor interaction" evidence="6">
    <location>
        <begin position="145"/>
        <end position="374"/>
    </location>
</feature>
<keyword evidence="8" id="KW-1185">Reference proteome</keyword>
<dbReference type="Proteomes" id="UP001379533">
    <property type="component" value="Chromosome"/>
</dbReference>
<evidence type="ECO:0000256" key="4">
    <source>
        <dbReference type="ARBA" id="ARBA00023163"/>
    </source>
</evidence>
<dbReference type="RefSeq" id="WP_394848166.1">
    <property type="nucleotide sequence ID" value="NZ_CP089982.1"/>
</dbReference>
<dbReference type="InterPro" id="IPR027417">
    <property type="entry name" value="P-loop_NTPase"/>
</dbReference>
<keyword evidence="3" id="KW-0805">Transcription regulation</keyword>
<accession>A0ABZ2KG48</accession>
<protein>
    <submittedName>
        <fullName evidence="7">Sigma 54-interacting transcriptional regulator</fullName>
    </submittedName>
</protein>
<dbReference type="PROSITE" id="PS50045">
    <property type="entry name" value="SIGMA54_INTERACT_4"/>
    <property type="match status" value="1"/>
</dbReference>
<dbReference type="Pfam" id="PF02954">
    <property type="entry name" value="HTH_8"/>
    <property type="match status" value="1"/>
</dbReference>
<proteinExistence type="predicted"/>